<dbReference type="EMBL" id="JAOYFB010000003">
    <property type="protein sequence ID" value="KAK4009450.1"/>
    <property type="molecule type" value="Genomic_DNA"/>
</dbReference>
<proteinExistence type="predicted"/>
<evidence type="ECO:0000313" key="2">
    <source>
        <dbReference type="Proteomes" id="UP001234178"/>
    </source>
</evidence>
<comment type="caution">
    <text evidence="1">The sequence shown here is derived from an EMBL/GenBank/DDBJ whole genome shotgun (WGS) entry which is preliminary data.</text>
</comment>
<protein>
    <submittedName>
        <fullName evidence="1">Uncharacterized protein</fullName>
    </submittedName>
</protein>
<accession>A0ABQ9Z9B3</accession>
<evidence type="ECO:0000313" key="1">
    <source>
        <dbReference type="EMBL" id="KAK4009450.1"/>
    </source>
</evidence>
<sequence length="102" mass="11734">MEPIPLRMGYRLLFAGGYRRRKHIVNLQGIIKLNYRQMNEQLNVAVRQQHLHPDILFKQLLSDTVSPVSDKSSVSLTNDFLNFCPTDLAKPDEVDFFKSSGN</sequence>
<organism evidence="1 2">
    <name type="scientific">Daphnia magna</name>
    <dbReference type="NCBI Taxonomy" id="35525"/>
    <lineage>
        <taxon>Eukaryota</taxon>
        <taxon>Metazoa</taxon>
        <taxon>Ecdysozoa</taxon>
        <taxon>Arthropoda</taxon>
        <taxon>Crustacea</taxon>
        <taxon>Branchiopoda</taxon>
        <taxon>Diplostraca</taxon>
        <taxon>Cladocera</taxon>
        <taxon>Anomopoda</taxon>
        <taxon>Daphniidae</taxon>
        <taxon>Daphnia</taxon>
    </lineage>
</organism>
<name>A0ABQ9Z9B3_9CRUS</name>
<reference evidence="1 2" key="1">
    <citation type="journal article" date="2023" name="Nucleic Acids Res.">
        <title>The hologenome of Daphnia magna reveals possible DNA methylation and microbiome-mediated evolution of the host genome.</title>
        <authorList>
            <person name="Chaturvedi A."/>
            <person name="Li X."/>
            <person name="Dhandapani V."/>
            <person name="Marshall H."/>
            <person name="Kissane S."/>
            <person name="Cuenca-Cambronero M."/>
            <person name="Asole G."/>
            <person name="Calvet F."/>
            <person name="Ruiz-Romero M."/>
            <person name="Marangio P."/>
            <person name="Guigo R."/>
            <person name="Rago D."/>
            <person name="Mirbahai L."/>
            <person name="Eastwood N."/>
            <person name="Colbourne J.K."/>
            <person name="Zhou J."/>
            <person name="Mallon E."/>
            <person name="Orsini L."/>
        </authorList>
    </citation>
    <scope>NUCLEOTIDE SEQUENCE [LARGE SCALE GENOMIC DNA]</scope>
    <source>
        <strain evidence="1">LRV0_1</strain>
    </source>
</reference>
<dbReference type="Proteomes" id="UP001234178">
    <property type="component" value="Unassembled WGS sequence"/>
</dbReference>
<keyword evidence="2" id="KW-1185">Reference proteome</keyword>
<gene>
    <name evidence="1" type="ORF">OUZ56_018563</name>
</gene>